<dbReference type="GO" id="GO:0004425">
    <property type="term" value="F:indole-3-glycerol-phosphate synthase activity"/>
    <property type="evidence" value="ECO:0007669"/>
    <property type="project" value="UniProtKB-UniRule"/>
</dbReference>
<dbReference type="InterPro" id="IPR001468">
    <property type="entry name" value="Indole-3-GlycerolPSynthase_CS"/>
</dbReference>
<evidence type="ECO:0000256" key="8">
    <source>
        <dbReference type="ARBA" id="ARBA00023239"/>
    </source>
</evidence>
<feature type="domain" description="Indole-3-glycerol phosphate synthase" evidence="10">
    <location>
        <begin position="3"/>
        <end position="257"/>
    </location>
</feature>
<keyword evidence="4 9" id="KW-0028">Amino-acid biosynthesis</keyword>
<dbReference type="AlphaFoldDB" id="A0A369AUS8"/>
<dbReference type="HAMAP" id="MF_00134_A">
    <property type="entry name" value="IGPS_A"/>
    <property type="match status" value="1"/>
</dbReference>
<organism evidence="11 12">
    <name type="scientific">Anaerobacterium chartisolvens</name>
    <dbReference type="NCBI Taxonomy" id="1297424"/>
    <lineage>
        <taxon>Bacteria</taxon>
        <taxon>Bacillati</taxon>
        <taxon>Bacillota</taxon>
        <taxon>Clostridia</taxon>
        <taxon>Eubacteriales</taxon>
        <taxon>Oscillospiraceae</taxon>
        <taxon>Anaerobacterium</taxon>
    </lineage>
</organism>
<comment type="catalytic activity">
    <reaction evidence="1 9">
        <text>1-(2-carboxyphenylamino)-1-deoxy-D-ribulose 5-phosphate + H(+) = (1S,2R)-1-C-(indol-3-yl)glycerol 3-phosphate + CO2 + H2O</text>
        <dbReference type="Rhea" id="RHEA:23476"/>
        <dbReference type="ChEBI" id="CHEBI:15377"/>
        <dbReference type="ChEBI" id="CHEBI:15378"/>
        <dbReference type="ChEBI" id="CHEBI:16526"/>
        <dbReference type="ChEBI" id="CHEBI:58613"/>
        <dbReference type="ChEBI" id="CHEBI:58866"/>
        <dbReference type="EC" id="4.1.1.48"/>
    </reaction>
</comment>
<dbReference type="OrthoDB" id="9804217at2"/>
<reference evidence="11 12" key="1">
    <citation type="submission" date="2018-07" db="EMBL/GenBank/DDBJ databases">
        <title>Genomic Encyclopedia of Type Strains, Phase IV (KMG-IV): sequencing the most valuable type-strain genomes for metagenomic binning, comparative biology and taxonomic classification.</title>
        <authorList>
            <person name="Goeker M."/>
        </authorList>
    </citation>
    <scope>NUCLEOTIDE SEQUENCE [LARGE SCALE GENOMIC DNA]</scope>
    <source>
        <strain evidence="11 12">DSM 27016</strain>
    </source>
</reference>
<dbReference type="EMBL" id="QPJT01000019">
    <property type="protein sequence ID" value="RCX12961.1"/>
    <property type="molecule type" value="Genomic_DNA"/>
</dbReference>
<dbReference type="InterPro" id="IPR045186">
    <property type="entry name" value="Indole-3-glycerol_P_synth"/>
</dbReference>
<protein>
    <recommendedName>
        <fullName evidence="9">Indole-3-glycerol phosphate synthase</fullName>
        <shortName evidence="9">IGPS</shortName>
        <ecNumber evidence="9">4.1.1.48</ecNumber>
    </recommendedName>
</protein>
<dbReference type="InterPro" id="IPR011060">
    <property type="entry name" value="RibuloseP-bd_barrel"/>
</dbReference>
<evidence type="ECO:0000256" key="7">
    <source>
        <dbReference type="ARBA" id="ARBA00023141"/>
    </source>
</evidence>
<evidence type="ECO:0000256" key="9">
    <source>
        <dbReference type="HAMAP-Rule" id="MF_00134"/>
    </source>
</evidence>
<evidence type="ECO:0000256" key="2">
    <source>
        <dbReference type="ARBA" id="ARBA00004696"/>
    </source>
</evidence>
<evidence type="ECO:0000256" key="6">
    <source>
        <dbReference type="ARBA" id="ARBA00022822"/>
    </source>
</evidence>
<evidence type="ECO:0000259" key="10">
    <source>
        <dbReference type="Pfam" id="PF00218"/>
    </source>
</evidence>
<sequence>MILDKIIDNKKIQLEAEMKQLTIEGWKQRLKRPGMHAVRDFFGAIKKEGQISIIAEVKKASPSKGIIKESFEPVEIAKEYCSSGVQAISVLTEKNFFMGDDDYLVRIRQTIPTPLLRKDFIIDLWQVYQARCLGADAILLIAAVLDDERLKKFQVVAGILGMQCLVEVHDREELERAIESGASIIGINNRNLKTFEVDLKTTESLMNYIPHDRAVVSESGIRTREDMRYLKELGVDAVLIGETFMRADSISEKINELRVV</sequence>
<dbReference type="NCBIfam" id="NF001377">
    <property type="entry name" value="PRK00278.2-4"/>
    <property type="match status" value="1"/>
</dbReference>
<dbReference type="SUPFAM" id="SSF51366">
    <property type="entry name" value="Ribulose-phoshate binding barrel"/>
    <property type="match status" value="1"/>
</dbReference>
<evidence type="ECO:0000313" key="11">
    <source>
        <dbReference type="EMBL" id="RCX12961.1"/>
    </source>
</evidence>
<dbReference type="HAMAP" id="MF_00134_B">
    <property type="entry name" value="IGPS_B"/>
    <property type="match status" value="1"/>
</dbReference>
<dbReference type="EC" id="4.1.1.48" evidence="9"/>
<evidence type="ECO:0000256" key="3">
    <source>
        <dbReference type="ARBA" id="ARBA00008737"/>
    </source>
</evidence>
<keyword evidence="5 9" id="KW-0210">Decarboxylase</keyword>
<dbReference type="Proteomes" id="UP000253034">
    <property type="component" value="Unassembled WGS sequence"/>
</dbReference>
<name>A0A369AUS8_9FIRM</name>
<dbReference type="FunFam" id="3.20.20.70:FF:000024">
    <property type="entry name" value="Indole-3-glycerol phosphate synthase"/>
    <property type="match status" value="1"/>
</dbReference>
<gene>
    <name evidence="9" type="primary">trpC</name>
    <name evidence="11" type="ORF">DFR58_11918</name>
</gene>
<keyword evidence="12" id="KW-1185">Reference proteome</keyword>
<dbReference type="RefSeq" id="WP_114298714.1">
    <property type="nucleotide sequence ID" value="NZ_QPJT01000019.1"/>
</dbReference>
<dbReference type="PROSITE" id="PS00614">
    <property type="entry name" value="IGPS"/>
    <property type="match status" value="1"/>
</dbReference>
<comment type="similarity">
    <text evidence="3 9">Belongs to the TrpC family.</text>
</comment>
<evidence type="ECO:0000256" key="1">
    <source>
        <dbReference type="ARBA" id="ARBA00001633"/>
    </source>
</evidence>
<dbReference type="InterPro" id="IPR013785">
    <property type="entry name" value="Aldolase_TIM"/>
</dbReference>
<dbReference type="Pfam" id="PF00218">
    <property type="entry name" value="IGPS"/>
    <property type="match status" value="1"/>
</dbReference>
<accession>A0A369AUS8</accession>
<comment type="caution">
    <text evidence="11">The sequence shown here is derived from an EMBL/GenBank/DDBJ whole genome shotgun (WGS) entry which is preliminary data.</text>
</comment>
<dbReference type="PANTHER" id="PTHR22854:SF2">
    <property type="entry name" value="INDOLE-3-GLYCEROL-PHOSPHATE SYNTHASE"/>
    <property type="match status" value="1"/>
</dbReference>
<evidence type="ECO:0000313" key="12">
    <source>
        <dbReference type="Proteomes" id="UP000253034"/>
    </source>
</evidence>
<keyword evidence="7 9" id="KW-0057">Aromatic amino acid biosynthesis</keyword>
<dbReference type="GO" id="GO:0004640">
    <property type="term" value="F:phosphoribosylanthranilate isomerase activity"/>
    <property type="evidence" value="ECO:0007669"/>
    <property type="project" value="TreeGrafter"/>
</dbReference>
<evidence type="ECO:0000256" key="5">
    <source>
        <dbReference type="ARBA" id="ARBA00022793"/>
    </source>
</evidence>
<keyword evidence="8 9" id="KW-0456">Lyase</keyword>
<dbReference type="UniPathway" id="UPA00035">
    <property type="reaction ID" value="UER00043"/>
</dbReference>
<dbReference type="Gene3D" id="3.20.20.70">
    <property type="entry name" value="Aldolase class I"/>
    <property type="match status" value="1"/>
</dbReference>
<evidence type="ECO:0000256" key="4">
    <source>
        <dbReference type="ARBA" id="ARBA00022605"/>
    </source>
</evidence>
<keyword evidence="6 9" id="KW-0822">Tryptophan biosynthesis</keyword>
<dbReference type="CDD" id="cd00331">
    <property type="entry name" value="IGPS"/>
    <property type="match status" value="1"/>
</dbReference>
<proteinExistence type="inferred from homology"/>
<dbReference type="GO" id="GO:0000162">
    <property type="term" value="P:L-tryptophan biosynthetic process"/>
    <property type="evidence" value="ECO:0007669"/>
    <property type="project" value="UniProtKB-UniRule"/>
</dbReference>
<dbReference type="PANTHER" id="PTHR22854">
    <property type="entry name" value="TRYPTOPHAN BIOSYNTHESIS PROTEIN"/>
    <property type="match status" value="1"/>
</dbReference>
<dbReference type="InterPro" id="IPR013798">
    <property type="entry name" value="Indole-3-glycerol_P_synth_dom"/>
</dbReference>
<comment type="pathway">
    <text evidence="2 9">Amino-acid biosynthesis; L-tryptophan biosynthesis; L-tryptophan from chorismate: step 4/5.</text>
</comment>